<protein>
    <submittedName>
        <fullName evidence="1">Uncharacterized protein</fullName>
    </submittedName>
</protein>
<accession>A0A0E9WDW9</accession>
<proteinExistence type="predicted"/>
<reference evidence="1" key="1">
    <citation type="submission" date="2014-11" db="EMBL/GenBank/DDBJ databases">
        <authorList>
            <person name="Amaro Gonzalez C."/>
        </authorList>
    </citation>
    <scope>NUCLEOTIDE SEQUENCE</scope>
</reference>
<reference evidence="1" key="2">
    <citation type="journal article" date="2015" name="Fish Shellfish Immunol.">
        <title>Early steps in the European eel (Anguilla anguilla)-Vibrio vulnificus interaction in the gills: Role of the RtxA13 toxin.</title>
        <authorList>
            <person name="Callol A."/>
            <person name="Pajuelo D."/>
            <person name="Ebbesson L."/>
            <person name="Teles M."/>
            <person name="MacKenzie S."/>
            <person name="Amaro C."/>
        </authorList>
    </citation>
    <scope>NUCLEOTIDE SEQUENCE</scope>
</reference>
<organism evidence="1">
    <name type="scientific">Anguilla anguilla</name>
    <name type="common">European freshwater eel</name>
    <name type="synonym">Muraena anguilla</name>
    <dbReference type="NCBI Taxonomy" id="7936"/>
    <lineage>
        <taxon>Eukaryota</taxon>
        <taxon>Metazoa</taxon>
        <taxon>Chordata</taxon>
        <taxon>Craniata</taxon>
        <taxon>Vertebrata</taxon>
        <taxon>Euteleostomi</taxon>
        <taxon>Actinopterygii</taxon>
        <taxon>Neopterygii</taxon>
        <taxon>Teleostei</taxon>
        <taxon>Anguilliformes</taxon>
        <taxon>Anguillidae</taxon>
        <taxon>Anguilla</taxon>
    </lineage>
</organism>
<evidence type="ECO:0000313" key="1">
    <source>
        <dbReference type="EMBL" id="JAH87693.1"/>
    </source>
</evidence>
<sequence>MQLTTDMSELFVKIHSARLNNIDERKASKRRKKNELLGQYSGGENIRRERIIQVLPNMEFVFGTIP</sequence>
<dbReference type="AlphaFoldDB" id="A0A0E9WDW9"/>
<name>A0A0E9WDW9_ANGAN</name>
<dbReference type="EMBL" id="GBXM01020884">
    <property type="protein sequence ID" value="JAH87693.1"/>
    <property type="molecule type" value="Transcribed_RNA"/>
</dbReference>